<reference evidence="3" key="1">
    <citation type="journal article" date="2011" name="PLoS Genet.">
        <title>Genomic analysis of the necrotrophic fungal pathogens Sclerotinia sclerotiorum and Botrytis cinerea.</title>
        <authorList>
            <person name="Amselem J."/>
            <person name="Cuomo C.A."/>
            <person name="van Kan J.A."/>
            <person name="Viaud M."/>
            <person name="Benito E.P."/>
            <person name="Couloux A."/>
            <person name="Coutinho P.M."/>
            <person name="de Vries R.P."/>
            <person name="Dyer P.S."/>
            <person name="Fillinger S."/>
            <person name="Fournier E."/>
            <person name="Gout L."/>
            <person name="Hahn M."/>
            <person name="Kohn L."/>
            <person name="Lapalu N."/>
            <person name="Plummer K.M."/>
            <person name="Pradier J.M."/>
            <person name="Quevillon E."/>
            <person name="Sharon A."/>
            <person name="Simon A."/>
            <person name="ten Have A."/>
            <person name="Tudzynski B."/>
            <person name="Tudzynski P."/>
            <person name="Wincker P."/>
            <person name="Andrew M."/>
            <person name="Anthouard V."/>
            <person name="Beever R.E."/>
            <person name="Beffa R."/>
            <person name="Benoit I."/>
            <person name="Bouzid O."/>
            <person name="Brault B."/>
            <person name="Chen Z."/>
            <person name="Choquer M."/>
            <person name="Collemare J."/>
            <person name="Cotton P."/>
            <person name="Danchin E.G."/>
            <person name="Da Silva C."/>
            <person name="Gautier A."/>
            <person name="Giraud C."/>
            <person name="Giraud T."/>
            <person name="Gonzalez C."/>
            <person name="Grossetete S."/>
            <person name="Guldener U."/>
            <person name="Henrissat B."/>
            <person name="Howlett B.J."/>
            <person name="Kodira C."/>
            <person name="Kretschmer M."/>
            <person name="Lappartient A."/>
            <person name="Leroch M."/>
            <person name="Levis C."/>
            <person name="Mauceli E."/>
            <person name="Neuveglise C."/>
            <person name="Oeser B."/>
            <person name="Pearson M."/>
            <person name="Poulain J."/>
            <person name="Poussereau N."/>
            <person name="Quesneville H."/>
            <person name="Rascle C."/>
            <person name="Schumacher J."/>
            <person name="Segurens B."/>
            <person name="Sexton A."/>
            <person name="Silva E."/>
            <person name="Sirven C."/>
            <person name="Soanes D.M."/>
            <person name="Talbot N.J."/>
            <person name="Templeton M."/>
            <person name="Yandava C."/>
            <person name="Yarden O."/>
            <person name="Zeng Q."/>
            <person name="Rollins J.A."/>
            <person name="Lebrun M.H."/>
            <person name="Dickman M."/>
        </authorList>
    </citation>
    <scope>NUCLEOTIDE SEQUENCE [LARGE SCALE GENOMIC DNA]</scope>
    <source>
        <strain evidence="3">T4</strain>
    </source>
</reference>
<sequence>MNFLHAYSHLFCHLDIYSKSPSPITSSPNPDVSLLTILFDVSSGPTSHHIITARSQSSNARTHARTHEQRGTQKRNRLLHICRIPPSFASF</sequence>
<name>G2YCC6_BOTF4</name>
<evidence type="ECO:0000313" key="3">
    <source>
        <dbReference type="Proteomes" id="UP000008177"/>
    </source>
</evidence>
<accession>G2YCC6</accession>
<evidence type="ECO:0000256" key="1">
    <source>
        <dbReference type="SAM" id="MobiDB-lite"/>
    </source>
</evidence>
<gene>
    <name evidence="2" type="ORF">BofuT4_P099230.1</name>
</gene>
<feature type="region of interest" description="Disordered" evidence="1">
    <location>
        <begin position="53"/>
        <end position="74"/>
    </location>
</feature>
<evidence type="ECO:0000313" key="2">
    <source>
        <dbReference type="EMBL" id="CCD49546.1"/>
    </source>
</evidence>
<dbReference type="InParanoid" id="G2YCC6"/>
<dbReference type="HOGENOM" id="CLU_2426758_0_0_1"/>
<organism evidence="2 3">
    <name type="scientific">Botryotinia fuckeliana (strain T4)</name>
    <name type="common">Noble rot fungus</name>
    <name type="synonym">Botrytis cinerea</name>
    <dbReference type="NCBI Taxonomy" id="999810"/>
    <lineage>
        <taxon>Eukaryota</taxon>
        <taxon>Fungi</taxon>
        <taxon>Dikarya</taxon>
        <taxon>Ascomycota</taxon>
        <taxon>Pezizomycotina</taxon>
        <taxon>Leotiomycetes</taxon>
        <taxon>Helotiales</taxon>
        <taxon>Sclerotiniaceae</taxon>
        <taxon>Botrytis</taxon>
    </lineage>
</organism>
<dbReference type="AlphaFoldDB" id="G2YCC6"/>
<dbReference type="EMBL" id="FQ790316">
    <property type="protein sequence ID" value="CCD49546.1"/>
    <property type="molecule type" value="Genomic_DNA"/>
</dbReference>
<dbReference type="Proteomes" id="UP000008177">
    <property type="component" value="Unplaced contigs"/>
</dbReference>
<proteinExistence type="predicted"/>
<protein>
    <submittedName>
        <fullName evidence="2">Uncharacterized protein</fullName>
    </submittedName>
</protein>